<dbReference type="InterPro" id="IPR001487">
    <property type="entry name" value="Bromodomain"/>
</dbReference>
<evidence type="ECO:0000256" key="2">
    <source>
        <dbReference type="PROSITE-ProRule" id="PRU00035"/>
    </source>
</evidence>
<dbReference type="InterPro" id="IPR051831">
    <property type="entry name" value="Bromodomain_contain_prot"/>
</dbReference>
<accession>A0AAV7E4A8</accession>
<protein>
    <recommendedName>
        <fullName evidence="4">Bromo domain-containing protein</fullName>
    </recommendedName>
</protein>
<keyword evidence="1 2" id="KW-0103">Bromodomain</keyword>
<feature type="domain" description="Bromo" evidence="4">
    <location>
        <begin position="357"/>
        <end position="412"/>
    </location>
</feature>
<feature type="domain" description="Bromo" evidence="4">
    <location>
        <begin position="69"/>
        <end position="129"/>
    </location>
</feature>
<name>A0AAV7E4A8_ARIFI</name>
<evidence type="ECO:0000256" key="1">
    <source>
        <dbReference type="ARBA" id="ARBA00023117"/>
    </source>
</evidence>
<dbReference type="PROSITE" id="PS50014">
    <property type="entry name" value="BROMODOMAIN_2"/>
    <property type="match status" value="3"/>
</dbReference>
<dbReference type="Gene3D" id="1.20.920.10">
    <property type="entry name" value="Bromodomain-like"/>
    <property type="match status" value="3"/>
</dbReference>
<dbReference type="PRINTS" id="PR00503">
    <property type="entry name" value="BROMODOMAIN"/>
</dbReference>
<evidence type="ECO:0000313" key="5">
    <source>
        <dbReference type="EMBL" id="KAG9443413.1"/>
    </source>
</evidence>
<gene>
    <name evidence="5" type="ORF">H6P81_014753</name>
</gene>
<proteinExistence type="predicted"/>
<evidence type="ECO:0000256" key="3">
    <source>
        <dbReference type="SAM" id="MobiDB-lite"/>
    </source>
</evidence>
<dbReference type="AlphaFoldDB" id="A0AAV7E4A8"/>
<dbReference type="EMBL" id="JAINDJ010000006">
    <property type="protein sequence ID" value="KAG9443413.1"/>
    <property type="molecule type" value="Genomic_DNA"/>
</dbReference>
<feature type="region of interest" description="Disordered" evidence="3">
    <location>
        <begin position="450"/>
        <end position="482"/>
    </location>
</feature>
<dbReference type="SUPFAM" id="SSF47370">
    <property type="entry name" value="Bromodomain"/>
    <property type="match status" value="3"/>
</dbReference>
<evidence type="ECO:0000259" key="4">
    <source>
        <dbReference type="PROSITE" id="PS50014"/>
    </source>
</evidence>
<dbReference type="CDD" id="cd04369">
    <property type="entry name" value="Bromodomain"/>
    <property type="match status" value="1"/>
</dbReference>
<dbReference type="PANTHER" id="PTHR22881">
    <property type="entry name" value="BROMODOMAIN CONTAINING PROTEIN"/>
    <property type="match status" value="1"/>
</dbReference>
<dbReference type="Pfam" id="PF00439">
    <property type="entry name" value="Bromodomain"/>
    <property type="match status" value="2"/>
</dbReference>
<organism evidence="5 6">
    <name type="scientific">Aristolochia fimbriata</name>
    <name type="common">White veined hardy Dutchman's pipe vine</name>
    <dbReference type="NCBI Taxonomy" id="158543"/>
    <lineage>
        <taxon>Eukaryota</taxon>
        <taxon>Viridiplantae</taxon>
        <taxon>Streptophyta</taxon>
        <taxon>Embryophyta</taxon>
        <taxon>Tracheophyta</taxon>
        <taxon>Spermatophyta</taxon>
        <taxon>Magnoliopsida</taxon>
        <taxon>Magnoliidae</taxon>
        <taxon>Piperales</taxon>
        <taxon>Aristolochiaceae</taxon>
        <taxon>Aristolochia</taxon>
    </lineage>
</organism>
<evidence type="ECO:0000313" key="6">
    <source>
        <dbReference type="Proteomes" id="UP000825729"/>
    </source>
</evidence>
<sequence length="482" mass="56321">MGKQGYCEALVLHVSTMRDLQRSTHEQVMRRYVEAYYYCWEWIHSLSLDLEVPMKGMHAGNERISAGRQLVNPLEVDHYYDVIKHPMDLSTMRIKLKQGIYETVEQFESGVSLMCQNAMTLSDTDTIYYKEAQFEMRELASKIFKSLGTHPGGCNLDVIFKSKRRAAVDQNDNPDVPEPHAYPCPWYYFSWHACFNTLAGTERDYQKSKSSFGRRLIIRSSFLKAMGKQGFCQALVLHVSTMRDLQRSTHEQVMRRYVEAYYYCWELIRTLSLDLGVPINVTKGSLQSVSLSTLWRSLNEKMVDHYYDVIKHPMDLSTMRIKLKQGLYETVEQFQSDVSLMCQNAMTFNDTDTIYYKEVDHYYDVIKHPMDLSTMRIKQKKELYETVEQFESDVSLMCQNAMTFNDTDTIYYKEVINGGSCIESLRRFTKDSGPLVKEIAERRIPEIEMKEQLPLRAAENRTQEQDQAVKERSEDEKQSGKQ</sequence>
<comment type="caution">
    <text evidence="5">The sequence shown here is derived from an EMBL/GenBank/DDBJ whole genome shotgun (WGS) entry which is preliminary data.</text>
</comment>
<feature type="domain" description="Bromo" evidence="4">
    <location>
        <begin position="299"/>
        <end position="356"/>
    </location>
</feature>
<dbReference type="InterPro" id="IPR036427">
    <property type="entry name" value="Bromodomain-like_sf"/>
</dbReference>
<keyword evidence="6" id="KW-1185">Reference proteome</keyword>
<reference evidence="5 6" key="1">
    <citation type="submission" date="2021-07" db="EMBL/GenBank/DDBJ databases">
        <title>The Aristolochia fimbriata genome: insights into angiosperm evolution, floral development and chemical biosynthesis.</title>
        <authorList>
            <person name="Jiao Y."/>
        </authorList>
    </citation>
    <scope>NUCLEOTIDE SEQUENCE [LARGE SCALE GENOMIC DNA]</scope>
    <source>
        <strain evidence="5">IBCAS-2021</strain>
        <tissue evidence="5">Leaf</tissue>
    </source>
</reference>
<dbReference type="SMART" id="SM00297">
    <property type="entry name" value="BROMO"/>
    <property type="match status" value="3"/>
</dbReference>
<dbReference type="PANTHER" id="PTHR22881:SF26">
    <property type="entry name" value="BROMODOMAIN CONTAINING PROTEIN, EXPRESSED"/>
    <property type="match status" value="1"/>
</dbReference>
<dbReference type="Proteomes" id="UP000825729">
    <property type="component" value="Unassembled WGS sequence"/>
</dbReference>